<evidence type="ECO:0000313" key="2">
    <source>
        <dbReference type="EMBL" id="GEU87889.1"/>
    </source>
</evidence>
<keyword evidence="2" id="KW-0695">RNA-directed DNA polymerase</keyword>
<dbReference type="PANTHER" id="PTHR33223">
    <property type="entry name" value="CCHC-TYPE DOMAIN-CONTAINING PROTEIN"/>
    <property type="match status" value="1"/>
</dbReference>
<dbReference type="GO" id="GO:0003964">
    <property type="term" value="F:RNA-directed DNA polymerase activity"/>
    <property type="evidence" value="ECO:0007669"/>
    <property type="project" value="UniProtKB-KW"/>
</dbReference>
<gene>
    <name evidence="2" type="ORF">Tci_059867</name>
</gene>
<proteinExistence type="predicted"/>
<dbReference type="InterPro" id="IPR005162">
    <property type="entry name" value="Retrotrans_gag_dom"/>
</dbReference>
<dbReference type="Pfam" id="PF03732">
    <property type="entry name" value="Retrotrans_gag"/>
    <property type="match status" value="1"/>
</dbReference>
<dbReference type="EMBL" id="BKCJ010009632">
    <property type="protein sequence ID" value="GEU87889.1"/>
    <property type="molecule type" value="Genomic_DNA"/>
</dbReference>
<sequence>MGGSSFPFGPGKGVSVEKPSGGVFLSRLAWQTSRFMSLVVIDLVLTGLIVAGPTDGATDCKNLGTTRIQRVSKNLKVTSRRVWGFASLSSSNGRPSSKKEGYVITTPLAVRINDLERQILDEKLVLVDDDGKPLKRELDNDTARYMSFTNKAGRGANYVGPLEDEDFDCNDRHEDQFYDLPEAQQAFCDQFDIRLPRILRSTSEEAKLNQTFTEIEAHLLRPTSPPRRRRILSDGVGRNWNGFTRRTARSGPKTLSLTFIKENVDVLRTMIKEHDQPKPTPFTTRITRLKYHRRAKIPRKNIKVYKGCKDSEDHLGIFSAVAELEEWTMPIWCKMFCQTLSGAARNWFDNLDPKSVDNFKELSQKFLEEFSQQKRYAKDPTKIHGIKKRLNEGLQEFMERFKLESSHIKGVPPVLRISAFMHSHGHPELARKLKNKIPKTVDELFKRNQKNRGQGHGNVKVINMLGLGGSHNRPYEVDDPGLTNKISFLAIPQNSLADALIILEGMIEGFREKFTTPRIDRPQGSEKNLWSLKVLGKETQSSKRMEEGKFIDYMATTEGIKADLEKVRAILWCNAPERPEQGFTTGLAVLITRVSQSRQHGMSKPAR</sequence>
<dbReference type="AlphaFoldDB" id="A0A6L2NR58"/>
<keyword evidence="2" id="KW-0808">Transferase</keyword>
<reference evidence="2" key="1">
    <citation type="journal article" date="2019" name="Sci. Rep.">
        <title>Draft genome of Tanacetum cinerariifolium, the natural source of mosquito coil.</title>
        <authorList>
            <person name="Yamashiro T."/>
            <person name="Shiraishi A."/>
            <person name="Satake H."/>
            <person name="Nakayama K."/>
        </authorList>
    </citation>
    <scope>NUCLEOTIDE SEQUENCE</scope>
</reference>
<comment type="caution">
    <text evidence="2">The sequence shown here is derived from an EMBL/GenBank/DDBJ whole genome shotgun (WGS) entry which is preliminary data.</text>
</comment>
<keyword evidence="2" id="KW-0548">Nucleotidyltransferase</keyword>
<accession>A0A6L2NR58</accession>
<evidence type="ECO:0000259" key="1">
    <source>
        <dbReference type="Pfam" id="PF03732"/>
    </source>
</evidence>
<protein>
    <submittedName>
        <fullName evidence="2">Reverse transcriptase domain-containing protein</fullName>
    </submittedName>
</protein>
<dbReference type="PANTHER" id="PTHR33223:SF11">
    <property type="entry name" value="ELEMENT PROTEIN, PUTATIVE-RELATED"/>
    <property type="match status" value="1"/>
</dbReference>
<organism evidence="2">
    <name type="scientific">Tanacetum cinerariifolium</name>
    <name type="common">Dalmatian daisy</name>
    <name type="synonym">Chrysanthemum cinerariifolium</name>
    <dbReference type="NCBI Taxonomy" id="118510"/>
    <lineage>
        <taxon>Eukaryota</taxon>
        <taxon>Viridiplantae</taxon>
        <taxon>Streptophyta</taxon>
        <taxon>Embryophyta</taxon>
        <taxon>Tracheophyta</taxon>
        <taxon>Spermatophyta</taxon>
        <taxon>Magnoliopsida</taxon>
        <taxon>eudicotyledons</taxon>
        <taxon>Gunneridae</taxon>
        <taxon>Pentapetalae</taxon>
        <taxon>asterids</taxon>
        <taxon>campanulids</taxon>
        <taxon>Asterales</taxon>
        <taxon>Asteraceae</taxon>
        <taxon>Asteroideae</taxon>
        <taxon>Anthemideae</taxon>
        <taxon>Anthemidinae</taxon>
        <taxon>Tanacetum</taxon>
    </lineage>
</organism>
<feature type="domain" description="Retrotransposon gag" evidence="1">
    <location>
        <begin position="334"/>
        <end position="409"/>
    </location>
</feature>
<name>A0A6L2NR58_TANCI</name>